<organism evidence="2 3">
    <name type="scientific">Hujiaoplasma nucleasis</name>
    <dbReference type="NCBI Taxonomy" id="2725268"/>
    <lineage>
        <taxon>Bacteria</taxon>
        <taxon>Bacillati</taxon>
        <taxon>Mycoplasmatota</taxon>
        <taxon>Mollicutes</taxon>
        <taxon>Candidatus Izemoplasmatales</taxon>
        <taxon>Hujiaoplasmataceae</taxon>
        <taxon>Hujiaoplasma</taxon>
    </lineage>
</organism>
<reference evidence="2 3" key="1">
    <citation type="submission" date="2020-04" db="EMBL/GenBank/DDBJ databases">
        <authorList>
            <person name="Zheng R.K."/>
            <person name="Sun C.M."/>
        </authorList>
    </citation>
    <scope>NUCLEOTIDE SEQUENCE [LARGE SCALE GENOMIC DNA]</scope>
    <source>
        <strain evidence="3">zrk29</strain>
    </source>
</reference>
<evidence type="ECO:0000313" key="3">
    <source>
        <dbReference type="Proteomes" id="UP000512167"/>
    </source>
</evidence>
<dbReference type="InterPro" id="IPR001387">
    <property type="entry name" value="Cro/C1-type_HTH"/>
</dbReference>
<keyword evidence="3" id="KW-1185">Reference proteome</keyword>
<evidence type="ECO:0000313" key="2">
    <source>
        <dbReference type="EMBL" id="QLY39836.1"/>
    </source>
</evidence>
<protein>
    <submittedName>
        <fullName evidence="2">Helix-turn-helix domain-containing protein</fullName>
    </submittedName>
</protein>
<dbReference type="AlphaFoldDB" id="A0A7L6N0Q8"/>
<dbReference type="Proteomes" id="UP000512167">
    <property type="component" value="Chromosome"/>
</dbReference>
<dbReference type="KEGG" id="tbk:HF295_02760"/>
<dbReference type="EMBL" id="CP051151">
    <property type="protein sequence ID" value="QLY39836.1"/>
    <property type="molecule type" value="Genomic_DNA"/>
</dbReference>
<dbReference type="PROSITE" id="PS50943">
    <property type="entry name" value="HTH_CROC1"/>
    <property type="match status" value="1"/>
</dbReference>
<evidence type="ECO:0000259" key="1">
    <source>
        <dbReference type="PROSITE" id="PS50943"/>
    </source>
</evidence>
<proteinExistence type="predicted"/>
<sequence length="250" mass="29537">MDNKENEWYQRYFTKYPRIGGTLRRRKRAYYSEIVDDFKHLDGMSLSSIKRYELGTSDCPASVIFALASYYQCNIQELFDDDASFGRDIDMRKDNFRFSEISYRETPTGPSYTYAEELKGYRLDYGLKLNKGDYDLVTLEHDHQSLNLPIGAKLFFRVKDVRKEKWDELLNHEERIYFVTLETRSIETFPKKHKTKDGTVTFITKARVISDVSSSKMVMYQYDNKTKHITYQAFKRGIIGFAEKIIIDLV</sequence>
<feature type="domain" description="HTH cro/C1-type" evidence="1">
    <location>
        <begin position="43"/>
        <end position="78"/>
    </location>
</feature>
<dbReference type="RefSeq" id="WP_312032324.1">
    <property type="nucleotide sequence ID" value="NZ_CP051151.1"/>
</dbReference>
<gene>
    <name evidence="2" type="ORF">HF295_02760</name>
</gene>
<accession>A0A7L6N0Q8</accession>
<name>A0A7L6N0Q8_9MOLU</name>
<dbReference type="CDD" id="cd00093">
    <property type="entry name" value="HTH_XRE"/>
    <property type="match status" value="1"/>
</dbReference>